<keyword evidence="3" id="KW-1185">Reference proteome</keyword>
<comment type="caution">
    <text evidence="2">The sequence shown here is derived from an EMBL/GenBank/DDBJ whole genome shotgun (WGS) entry which is preliminary data.</text>
</comment>
<dbReference type="EMBL" id="SSHH01000001">
    <property type="protein sequence ID" value="TIX51797.1"/>
    <property type="molecule type" value="Genomic_DNA"/>
</dbReference>
<reference evidence="2 3" key="1">
    <citation type="submission" date="2019-04" db="EMBL/GenBank/DDBJ databases">
        <title>Altererythrobacter aquimixticola sp. nov., isolated from sediment of junction between the ocean and a freshwater spring.</title>
        <authorList>
            <person name="Yoon J.-H."/>
        </authorList>
    </citation>
    <scope>NUCLEOTIDE SEQUENCE [LARGE SCALE GENOMIC DNA]</scope>
    <source>
        <strain evidence="2 3">SSKS-13</strain>
    </source>
</reference>
<keyword evidence="1" id="KW-0732">Signal</keyword>
<gene>
    <name evidence="2" type="ORF">E5222_04965</name>
</gene>
<evidence type="ECO:0000313" key="2">
    <source>
        <dbReference type="EMBL" id="TIX51797.1"/>
    </source>
</evidence>
<protein>
    <submittedName>
        <fullName evidence="2">Uncharacterized protein</fullName>
    </submittedName>
</protein>
<sequence>MKTKVLFLSATMLAASPVAAQDGWFYDLDENVLGEYQSGQWTGTAAYFDEGYSFGPQYQCRISTPGAVLIQARPHESAQMPSTWAFFRDESEQRPGLTINMVRLGRKRYQVTRMPWRLYGPMQRGEDVIVLTFDIPLLMVRRESDHPWLPFVFLTNELLESRYFELGYSYEEYTGGDDPEIVHRTKRISLEGFADVSKWCGRQLLHDRLDQEDVDELTR</sequence>
<evidence type="ECO:0000256" key="1">
    <source>
        <dbReference type="SAM" id="SignalP"/>
    </source>
</evidence>
<name>A0A4V4U9F2_9SPHN</name>
<evidence type="ECO:0000313" key="3">
    <source>
        <dbReference type="Proteomes" id="UP000309389"/>
    </source>
</evidence>
<dbReference type="RefSeq" id="WP_136692586.1">
    <property type="nucleotide sequence ID" value="NZ_SSHH01000001.1"/>
</dbReference>
<accession>A0A4V4U9F2</accession>
<dbReference type="AlphaFoldDB" id="A0A4V4U9F2"/>
<proteinExistence type="predicted"/>
<feature type="chain" id="PRO_5020370807" evidence="1">
    <location>
        <begin position="21"/>
        <end position="219"/>
    </location>
</feature>
<feature type="signal peptide" evidence="1">
    <location>
        <begin position="1"/>
        <end position="20"/>
    </location>
</feature>
<dbReference type="Proteomes" id="UP000309389">
    <property type="component" value="Unassembled WGS sequence"/>
</dbReference>
<organism evidence="2 3">
    <name type="scientific">Alteraurantiacibacter aquimixticola</name>
    <dbReference type="NCBI Taxonomy" id="2489173"/>
    <lineage>
        <taxon>Bacteria</taxon>
        <taxon>Pseudomonadati</taxon>
        <taxon>Pseudomonadota</taxon>
        <taxon>Alphaproteobacteria</taxon>
        <taxon>Sphingomonadales</taxon>
        <taxon>Erythrobacteraceae</taxon>
        <taxon>Alteraurantiacibacter</taxon>
    </lineage>
</organism>